<accession>A0A9Q3C790</accession>
<evidence type="ECO:0000313" key="3">
    <source>
        <dbReference type="Proteomes" id="UP000765509"/>
    </source>
</evidence>
<proteinExistence type="predicted"/>
<feature type="domain" description="Retrovirus-related Pol polyprotein from transposon TNT 1-94-like beta-barrel" evidence="1">
    <location>
        <begin position="16"/>
        <end position="85"/>
    </location>
</feature>
<organism evidence="2 3">
    <name type="scientific">Austropuccinia psidii MF-1</name>
    <dbReference type="NCBI Taxonomy" id="1389203"/>
    <lineage>
        <taxon>Eukaryota</taxon>
        <taxon>Fungi</taxon>
        <taxon>Dikarya</taxon>
        <taxon>Basidiomycota</taxon>
        <taxon>Pucciniomycotina</taxon>
        <taxon>Pucciniomycetes</taxon>
        <taxon>Pucciniales</taxon>
        <taxon>Sphaerophragmiaceae</taxon>
        <taxon>Austropuccinia</taxon>
    </lineage>
</organism>
<name>A0A9Q3C790_9BASI</name>
<evidence type="ECO:0000259" key="1">
    <source>
        <dbReference type="Pfam" id="PF22936"/>
    </source>
</evidence>
<dbReference type="Pfam" id="PF22936">
    <property type="entry name" value="Pol_BBD"/>
    <property type="match status" value="1"/>
</dbReference>
<evidence type="ECO:0000313" key="2">
    <source>
        <dbReference type="EMBL" id="MBW0479804.1"/>
    </source>
</evidence>
<gene>
    <name evidence="2" type="ORF">O181_019519</name>
</gene>
<sequence length="124" mass="14013">MKALLAYQFLPGNTKFVLDSGATTTMVNSLDFFIQIQMKTEEIELADGSTIHSQGHGTIQLELPHRILQIKDALYMPDLATNLLTPALSPKDLLQLHQEAGHPLIEYFRKMFPETKIPEFKCIT</sequence>
<dbReference type="AlphaFoldDB" id="A0A9Q3C790"/>
<dbReference type="EMBL" id="AVOT02005721">
    <property type="protein sequence ID" value="MBW0479804.1"/>
    <property type="molecule type" value="Genomic_DNA"/>
</dbReference>
<protein>
    <recommendedName>
        <fullName evidence="1">Retrovirus-related Pol polyprotein from transposon TNT 1-94-like beta-barrel domain-containing protein</fullName>
    </recommendedName>
</protein>
<comment type="caution">
    <text evidence="2">The sequence shown here is derived from an EMBL/GenBank/DDBJ whole genome shotgun (WGS) entry which is preliminary data.</text>
</comment>
<dbReference type="Proteomes" id="UP000765509">
    <property type="component" value="Unassembled WGS sequence"/>
</dbReference>
<keyword evidence="3" id="KW-1185">Reference proteome</keyword>
<reference evidence="2" key="1">
    <citation type="submission" date="2021-03" db="EMBL/GenBank/DDBJ databases">
        <title>Draft genome sequence of rust myrtle Austropuccinia psidii MF-1, a brazilian biotype.</title>
        <authorList>
            <person name="Quecine M.C."/>
            <person name="Pachon D.M.R."/>
            <person name="Bonatelli M.L."/>
            <person name="Correr F.H."/>
            <person name="Franceschini L.M."/>
            <person name="Leite T.F."/>
            <person name="Margarido G.R.A."/>
            <person name="Almeida C.A."/>
            <person name="Ferrarezi J.A."/>
            <person name="Labate C.A."/>
        </authorList>
    </citation>
    <scope>NUCLEOTIDE SEQUENCE</scope>
    <source>
        <strain evidence="2">MF-1</strain>
    </source>
</reference>
<dbReference type="InterPro" id="IPR054722">
    <property type="entry name" value="PolX-like_BBD"/>
</dbReference>
<dbReference type="OrthoDB" id="1749787at2759"/>